<dbReference type="PANTHER" id="PTHR43011">
    <property type="entry name" value="IRON-SULFUR CLUSTER ASSEMBLY 2 HOMOLOG, MITOCHONDRIAL"/>
    <property type="match status" value="1"/>
</dbReference>
<name>W2V325_9RICK</name>
<reference evidence="1 2" key="1">
    <citation type="journal article" date="2013" name="PLoS ONE">
        <title>Bacterial endosymbiosis in a chordate host: long-term co-evolution and conservation of secondary metabolism.</title>
        <authorList>
            <person name="Kwan J.C."/>
            <person name="Schmidt E.W."/>
        </authorList>
    </citation>
    <scope>NUCLEOTIDE SEQUENCE [LARGE SCALE GENOMIC DNA]</scope>
    <source>
        <strain evidence="2">L6</strain>
    </source>
</reference>
<organism evidence="1 2">
    <name type="scientific">Candidatus Xenolissoclinum pacificiensis L6</name>
    <dbReference type="NCBI Taxonomy" id="1401685"/>
    <lineage>
        <taxon>Bacteria</taxon>
        <taxon>Pseudomonadati</taxon>
        <taxon>Pseudomonadota</taxon>
        <taxon>Alphaproteobacteria</taxon>
        <taxon>Rickettsiales</taxon>
        <taxon>Anaplasmataceae</taxon>
        <taxon>Candidatus Xenolissoclinum</taxon>
    </lineage>
</organism>
<dbReference type="InterPro" id="IPR035903">
    <property type="entry name" value="HesB-like_dom_sf"/>
</dbReference>
<dbReference type="PANTHER" id="PTHR43011:SF1">
    <property type="entry name" value="IRON-SULFUR CLUSTER ASSEMBLY 2 HOMOLOG, MITOCHONDRIAL"/>
    <property type="match status" value="1"/>
</dbReference>
<sequence length="160" mass="18060">MNGITRLKYFGITDSAVQRILLLKGTHVGENLLLRFEILSGGCKEYQYNFTTETGEKYKNIVSNPEILQYKFGDVFSQKLEEEMRKYNDASQDLFQSPPKNHDVLLVNDDDNLAITNISTLRLLANGSSLDYISDMTHSMFTINNPDSKISCGCGISFTL</sequence>
<evidence type="ECO:0000313" key="2">
    <source>
        <dbReference type="Proteomes" id="UP000018951"/>
    </source>
</evidence>
<dbReference type="EMBL" id="AXCJ01000001">
    <property type="protein sequence ID" value="ETO91858.1"/>
    <property type="molecule type" value="Genomic_DNA"/>
</dbReference>
<proteinExistence type="predicted"/>
<dbReference type="SUPFAM" id="SSF89360">
    <property type="entry name" value="HesB-like domain"/>
    <property type="match status" value="1"/>
</dbReference>
<dbReference type="GO" id="GO:0005506">
    <property type="term" value="F:iron ion binding"/>
    <property type="evidence" value="ECO:0007669"/>
    <property type="project" value="TreeGrafter"/>
</dbReference>
<dbReference type="STRING" id="1401685.P857_1036"/>
<dbReference type="GO" id="GO:0051537">
    <property type="term" value="F:2 iron, 2 sulfur cluster binding"/>
    <property type="evidence" value="ECO:0007669"/>
    <property type="project" value="TreeGrafter"/>
</dbReference>
<gene>
    <name evidence="1" type="ORF">P857_1036</name>
</gene>
<keyword evidence="2" id="KW-1185">Reference proteome</keyword>
<comment type="caution">
    <text evidence="1">The sequence shown here is derived from an EMBL/GenBank/DDBJ whole genome shotgun (WGS) entry which is preliminary data.</text>
</comment>
<accession>W2V325</accession>
<evidence type="ECO:0000313" key="1">
    <source>
        <dbReference type="EMBL" id="ETO91858.1"/>
    </source>
</evidence>
<dbReference type="Gene3D" id="2.60.300.12">
    <property type="entry name" value="HesB-like domain"/>
    <property type="match status" value="1"/>
</dbReference>
<dbReference type="GO" id="GO:0016226">
    <property type="term" value="P:iron-sulfur cluster assembly"/>
    <property type="evidence" value="ECO:0007669"/>
    <property type="project" value="TreeGrafter"/>
</dbReference>
<dbReference type="GO" id="GO:0051539">
    <property type="term" value="F:4 iron, 4 sulfur cluster binding"/>
    <property type="evidence" value="ECO:0007669"/>
    <property type="project" value="TreeGrafter"/>
</dbReference>
<dbReference type="Proteomes" id="UP000018951">
    <property type="component" value="Unassembled WGS sequence"/>
</dbReference>
<dbReference type="AlphaFoldDB" id="W2V325"/>
<protein>
    <submittedName>
        <fullName evidence="1">HesB/YadR/YfhF</fullName>
    </submittedName>
</protein>